<evidence type="ECO:0000259" key="3">
    <source>
        <dbReference type="Pfam" id="PF02397"/>
    </source>
</evidence>
<keyword evidence="5" id="KW-1185">Reference proteome</keyword>
<dbReference type="Proteomes" id="UP000676917">
    <property type="component" value="Unassembled WGS sequence"/>
</dbReference>
<comment type="similarity">
    <text evidence="1">Belongs to the bacterial sugar transferase family.</text>
</comment>
<dbReference type="GO" id="GO:0016780">
    <property type="term" value="F:phosphotransferase activity, for other substituted phosphate groups"/>
    <property type="evidence" value="ECO:0007669"/>
    <property type="project" value="TreeGrafter"/>
</dbReference>
<dbReference type="Pfam" id="PF02397">
    <property type="entry name" value="Bac_transf"/>
    <property type="match status" value="1"/>
</dbReference>
<keyword evidence="2" id="KW-0812">Transmembrane</keyword>
<evidence type="ECO:0000256" key="2">
    <source>
        <dbReference type="SAM" id="Phobius"/>
    </source>
</evidence>
<dbReference type="InterPro" id="IPR003362">
    <property type="entry name" value="Bact_transf"/>
</dbReference>
<comment type="caution">
    <text evidence="4">The sequence shown here is derived from an EMBL/GenBank/DDBJ whole genome shotgun (WGS) entry which is preliminary data.</text>
</comment>
<dbReference type="PANTHER" id="PTHR30576">
    <property type="entry name" value="COLANIC BIOSYNTHESIS UDP-GLUCOSE LIPID CARRIER TRANSFERASE"/>
    <property type="match status" value="1"/>
</dbReference>
<dbReference type="PANTHER" id="PTHR30576:SF0">
    <property type="entry name" value="UNDECAPRENYL-PHOSPHATE N-ACETYLGALACTOSAMINYL 1-PHOSPHATE TRANSFERASE-RELATED"/>
    <property type="match status" value="1"/>
</dbReference>
<feature type="transmembrane region" description="Helical" evidence="2">
    <location>
        <begin position="29"/>
        <end position="51"/>
    </location>
</feature>
<dbReference type="AlphaFoldDB" id="A0A919X941"/>
<dbReference type="EMBL" id="BORP01000005">
    <property type="protein sequence ID" value="GIO27841.1"/>
    <property type="molecule type" value="Genomic_DNA"/>
</dbReference>
<feature type="domain" description="Bacterial sugar transferase" evidence="3">
    <location>
        <begin position="24"/>
        <end position="217"/>
    </location>
</feature>
<sequence>MGMLETAKTRSNYFIHINLYYFIKRLLDVVISVVLVVVLSPLFLFVSYYIGKKEGKPIFNRELRVGKNNRTFMMLSFRTMTNASRVIRQFPPVPFPSSWERGVPDFFKITRDEHVTFTETGLWLKKYHLDKLPQLLNVIKGDMSLVGPSPEVPEIADYYNKRQLNRLKVRPGLTGYAQIKGIDNERHGQKIIYDLYYTQNCSYKLDLKIVFRTFLQLYQKK</sequence>
<evidence type="ECO:0000313" key="4">
    <source>
        <dbReference type="EMBL" id="GIO27841.1"/>
    </source>
</evidence>
<organism evidence="4 5">
    <name type="scientific">Ornithinibacillus bavariensis</name>
    <dbReference type="NCBI Taxonomy" id="545502"/>
    <lineage>
        <taxon>Bacteria</taxon>
        <taxon>Bacillati</taxon>
        <taxon>Bacillota</taxon>
        <taxon>Bacilli</taxon>
        <taxon>Bacillales</taxon>
        <taxon>Bacillaceae</taxon>
        <taxon>Ornithinibacillus</taxon>
    </lineage>
</organism>
<protein>
    <recommendedName>
        <fullName evidence="3">Bacterial sugar transferase domain-containing protein</fullName>
    </recommendedName>
</protein>
<keyword evidence="2" id="KW-1133">Transmembrane helix</keyword>
<keyword evidence="2" id="KW-0472">Membrane</keyword>
<evidence type="ECO:0000313" key="5">
    <source>
        <dbReference type="Proteomes" id="UP000676917"/>
    </source>
</evidence>
<reference evidence="4" key="1">
    <citation type="submission" date="2021-03" db="EMBL/GenBank/DDBJ databases">
        <title>Antimicrobial resistance genes in bacteria isolated from Japanese honey, and their potential for conferring macrolide and lincosamide resistance in the American foulbrood pathogen Paenibacillus larvae.</title>
        <authorList>
            <person name="Okamoto M."/>
            <person name="Kumagai M."/>
            <person name="Kanamori H."/>
            <person name="Takamatsu D."/>
        </authorList>
    </citation>
    <scope>NUCLEOTIDE SEQUENCE</scope>
    <source>
        <strain evidence="4">J43TS3</strain>
    </source>
</reference>
<name>A0A919X941_9BACI</name>
<proteinExistence type="inferred from homology"/>
<evidence type="ECO:0000256" key="1">
    <source>
        <dbReference type="ARBA" id="ARBA00006464"/>
    </source>
</evidence>
<accession>A0A919X941</accession>
<gene>
    <name evidence="4" type="ORF">J43TS3_24520</name>
</gene>